<evidence type="ECO:0000313" key="2">
    <source>
        <dbReference type="Proteomes" id="UP000030717"/>
    </source>
</evidence>
<protein>
    <submittedName>
        <fullName evidence="1">Uncharacterized protein</fullName>
    </submittedName>
</protein>
<gene>
    <name evidence="1" type="ORF">VR25_149</name>
</gene>
<dbReference type="GeneID" id="26636311"/>
<dbReference type="RefSeq" id="YP_009209891.1">
    <property type="nucleotide sequence ID" value="NC_028925.1"/>
</dbReference>
<organism evidence="1 2">
    <name type="scientific">Escherichia phage vB_EcoM_VR25</name>
    <dbReference type="NCBI Taxonomy" id="1567028"/>
    <lineage>
        <taxon>Viruses</taxon>
        <taxon>Duplodnaviria</taxon>
        <taxon>Heunggongvirae</taxon>
        <taxon>Uroviricota</taxon>
        <taxon>Caudoviricetes</taxon>
        <taxon>Pantevenvirales</taxon>
        <taxon>Straboviridae</taxon>
        <taxon>Tevenvirinae</taxon>
        <taxon>Gaprivervirus</taxon>
        <taxon>Gaprivervirus vr25</taxon>
    </lineage>
</organism>
<reference evidence="1 2" key="1">
    <citation type="submission" date="2014-10" db="EMBL/GenBank/DDBJ databases">
        <title>VR bacteriophages - a small but diverse group of low-temperature viruses.</title>
        <authorList>
            <person name="Kaliniene L."/>
            <person name="Meskys R."/>
            <person name="Simoliunas E."/>
            <person name="Zajanckauskaite A."/>
            <person name="Truncaite L."/>
        </authorList>
    </citation>
    <scope>NUCLEOTIDE SEQUENCE [LARGE SCALE GENOMIC DNA]</scope>
</reference>
<dbReference type="Proteomes" id="UP000030717">
    <property type="component" value="Segment"/>
</dbReference>
<sequence length="98" mass="11129">MFNAPAWHATQAQEENKAIISAKIEAQLNELCETASEEVVAIIKQYPASNYSLACIKTEMVNLWRKNKKTFLGMQYQAIASAVVNMYDFEVYFPTSEN</sequence>
<accession>A0A0A7HCU3</accession>
<dbReference type="EMBL" id="KP007361">
    <property type="protein sequence ID" value="AIZ02493.1"/>
    <property type="molecule type" value="Genomic_DNA"/>
</dbReference>
<proteinExistence type="predicted"/>
<name>A0A0A7HCU3_9CAUD</name>
<keyword evidence="2" id="KW-1185">Reference proteome</keyword>
<evidence type="ECO:0000313" key="1">
    <source>
        <dbReference type="EMBL" id="AIZ02493.1"/>
    </source>
</evidence>
<dbReference type="KEGG" id="vg:26636311"/>